<reference evidence="1" key="1">
    <citation type="submission" date="2023-01" db="EMBL/GenBank/DDBJ databases">
        <title>Genome assembly of the deep-sea coral Lophelia pertusa.</title>
        <authorList>
            <person name="Herrera S."/>
            <person name="Cordes E."/>
        </authorList>
    </citation>
    <scope>NUCLEOTIDE SEQUENCE</scope>
    <source>
        <strain evidence="1">USNM1676648</strain>
        <tissue evidence="1">Polyp</tissue>
    </source>
</reference>
<evidence type="ECO:0000313" key="1">
    <source>
        <dbReference type="EMBL" id="KAJ7339353.1"/>
    </source>
</evidence>
<keyword evidence="2" id="KW-1185">Reference proteome</keyword>
<dbReference type="AlphaFoldDB" id="A0A9X0CHR8"/>
<evidence type="ECO:0000313" key="2">
    <source>
        <dbReference type="Proteomes" id="UP001163046"/>
    </source>
</evidence>
<gene>
    <name evidence="1" type="ORF">OS493_005747</name>
</gene>
<organism evidence="1 2">
    <name type="scientific">Desmophyllum pertusum</name>
    <dbReference type="NCBI Taxonomy" id="174260"/>
    <lineage>
        <taxon>Eukaryota</taxon>
        <taxon>Metazoa</taxon>
        <taxon>Cnidaria</taxon>
        <taxon>Anthozoa</taxon>
        <taxon>Hexacorallia</taxon>
        <taxon>Scleractinia</taxon>
        <taxon>Caryophylliina</taxon>
        <taxon>Caryophylliidae</taxon>
        <taxon>Desmophyllum</taxon>
    </lineage>
</organism>
<accession>A0A9X0CHR8</accession>
<protein>
    <submittedName>
        <fullName evidence="1">Uncharacterized protein</fullName>
    </submittedName>
</protein>
<dbReference type="Proteomes" id="UP001163046">
    <property type="component" value="Unassembled WGS sequence"/>
</dbReference>
<name>A0A9X0CHR8_9CNID</name>
<comment type="caution">
    <text evidence="1">The sequence shown here is derived from an EMBL/GenBank/DDBJ whole genome shotgun (WGS) entry which is preliminary data.</text>
</comment>
<proteinExistence type="predicted"/>
<sequence length="274" mass="31258">MAVERCEMEKAEAALSNRSLIIHGRKFQCIKQSNGLLAFESCKPTSGSGKRDERRSFETRKSGALPAVLSGPCFRPWSRGTTDERKRLQEHRRQTNECFNSLEIVNEVTADIVKATGNQVNGGNFICLLAPCKVLRTTMQGTEMDKQSRAWGYAEAKQTWQSTQKFPHGRKDDFSNVKLLRRKLLSFYDHGPVIQPFEAIVGEKLNHKYRHSEVKVAPAFQQDIFPFAVPYLRLPLLSSSRYDLGRISQVLTKCDLFHGNFKTRQRSIQDTCEL</sequence>
<dbReference type="EMBL" id="MU827779">
    <property type="protein sequence ID" value="KAJ7339353.1"/>
    <property type="molecule type" value="Genomic_DNA"/>
</dbReference>